<sequence>MKVLESSLAHHKISVGIIVLLLFILGGAYVYDTYYHKENMFTESFTYHMPTENANAAMIALLTMILAAILANIYLMYGRAKQ</sequence>
<protein>
    <submittedName>
        <fullName evidence="2">Uncharacterized protein</fullName>
    </submittedName>
</protein>
<evidence type="ECO:0000256" key="1">
    <source>
        <dbReference type="SAM" id="Phobius"/>
    </source>
</evidence>
<keyword evidence="1" id="KW-0812">Transmembrane</keyword>
<feature type="transmembrane region" description="Helical" evidence="1">
    <location>
        <begin position="56"/>
        <end position="77"/>
    </location>
</feature>
<dbReference type="EMBL" id="MN740087">
    <property type="protein sequence ID" value="QHT87332.1"/>
    <property type="molecule type" value="Genomic_DNA"/>
</dbReference>
<organism evidence="2">
    <name type="scientific">viral metagenome</name>
    <dbReference type="NCBI Taxonomy" id="1070528"/>
    <lineage>
        <taxon>unclassified sequences</taxon>
        <taxon>metagenomes</taxon>
        <taxon>organismal metagenomes</taxon>
    </lineage>
</organism>
<evidence type="ECO:0000313" key="2">
    <source>
        <dbReference type="EMBL" id="QHT87332.1"/>
    </source>
</evidence>
<accession>A0A6C0I3I0</accession>
<feature type="transmembrane region" description="Helical" evidence="1">
    <location>
        <begin position="12"/>
        <end position="31"/>
    </location>
</feature>
<name>A0A6C0I3I0_9ZZZZ</name>
<dbReference type="AlphaFoldDB" id="A0A6C0I3I0"/>
<proteinExistence type="predicted"/>
<reference evidence="2" key="1">
    <citation type="journal article" date="2020" name="Nature">
        <title>Giant virus diversity and host interactions through global metagenomics.</title>
        <authorList>
            <person name="Schulz F."/>
            <person name="Roux S."/>
            <person name="Paez-Espino D."/>
            <person name="Jungbluth S."/>
            <person name="Walsh D.A."/>
            <person name="Denef V.J."/>
            <person name="McMahon K.D."/>
            <person name="Konstantinidis K.T."/>
            <person name="Eloe-Fadrosh E.A."/>
            <person name="Kyrpides N.C."/>
            <person name="Woyke T."/>
        </authorList>
    </citation>
    <scope>NUCLEOTIDE SEQUENCE</scope>
    <source>
        <strain evidence="2">GVMAG-M-3300023184-190</strain>
    </source>
</reference>
<keyword evidence="1" id="KW-1133">Transmembrane helix</keyword>
<keyword evidence="1" id="KW-0472">Membrane</keyword>